<keyword evidence="5" id="KW-1185">Reference proteome</keyword>
<accession>A0A366I394</accession>
<dbReference type="Pfam" id="PF01924">
    <property type="entry name" value="HypD"/>
    <property type="match status" value="1"/>
</dbReference>
<evidence type="ECO:0000313" key="4">
    <source>
        <dbReference type="EMBL" id="RBP61015.1"/>
    </source>
</evidence>
<comment type="similarity">
    <text evidence="1">Belongs to the HypD family.</text>
</comment>
<dbReference type="PIRSF" id="PIRSF005622">
    <property type="entry name" value="Hydrgn_mat_hypD"/>
    <property type="match status" value="1"/>
</dbReference>
<dbReference type="GO" id="GO:0070025">
    <property type="term" value="F:carbon monoxide binding"/>
    <property type="evidence" value="ECO:0007669"/>
    <property type="project" value="TreeGrafter"/>
</dbReference>
<evidence type="ECO:0000256" key="1">
    <source>
        <dbReference type="ARBA" id="ARBA00007888"/>
    </source>
</evidence>
<organism evidence="4 5">
    <name type="scientific">Alkalibaculum bacchi</name>
    <dbReference type="NCBI Taxonomy" id="645887"/>
    <lineage>
        <taxon>Bacteria</taxon>
        <taxon>Bacillati</taxon>
        <taxon>Bacillota</taxon>
        <taxon>Clostridia</taxon>
        <taxon>Eubacteriales</taxon>
        <taxon>Eubacteriaceae</taxon>
        <taxon>Alkalibaculum</taxon>
    </lineage>
</organism>
<dbReference type="PANTHER" id="PTHR30149">
    <property type="entry name" value="HYDROGENASE PROTEIN ASSEMBLY PROTEIN HYPD"/>
    <property type="match status" value="1"/>
</dbReference>
<gene>
    <name evidence="4" type="ORF">DES36_11513</name>
</gene>
<comment type="caution">
    <text evidence="4">The sequence shown here is derived from an EMBL/GenBank/DDBJ whole genome shotgun (WGS) entry which is preliminary data.</text>
</comment>
<dbReference type="GO" id="GO:0051604">
    <property type="term" value="P:protein maturation"/>
    <property type="evidence" value="ECO:0007669"/>
    <property type="project" value="TreeGrafter"/>
</dbReference>
<dbReference type="InterPro" id="IPR002780">
    <property type="entry name" value="Hyd_form_HypD"/>
</dbReference>
<sequence length="372" mass="41715">MIYRVCLSAFYMRMKVKMSRVLIKRLIEEINTMTHKEMKIMEVCGTHTQMISKLGIRSVLSPKIKLLSGPGCPICVTHEEDIDTAIELLNHNDITIATFGDLLRVKGTKSCLLDEKSKGKDVIIITSPLALIQMAEDNKEKKIVFLGVGFETTAPIIALTIKTAFEKGLDNLFFLSSIKLMSPILHYMFKQPNNQIQGLICPGHVASIKGANYFTFIVDDYHIPAGVCGFEALDILGGIHHLVKQISENEKIEFKNLYKRCVRPKGNPTANQIMKEVFQVSQGEWRGIGKVEGSSLIINKKYERLDAVKYFDVKIKRLKQVTKCACSDILLGKKVPKECPLFNRGCSPLHPQGPCMISTEGACAIAYQYKEE</sequence>
<evidence type="ECO:0000313" key="5">
    <source>
        <dbReference type="Proteomes" id="UP000253490"/>
    </source>
</evidence>
<dbReference type="GO" id="GO:0005506">
    <property type="term" value="F:iron ion binding"/>
    <property type="evidence" value="ECO:0007669"/>
    <property type="project" value="TreeGrafter"/>
</dbReference>
<evidence type="ECO:0000256" key="3">
    <source>
        <dbReference type="ARBA" id="ARBA00023004"/>
    </source>
</evidence>
<dbReference type="PANTHER" id="PTHR30149:SF0">
    <property type="entry name" value="HYDROGENASE MATURATION FACTOR HYPD"/>
    <property type="match status" value="1"/>
</dbReference>
<dbReference type="InterPro" id="IPR042243">
    <property type="entry name" value="HypD_1"/>
</dbReference>
<dbReference type="InterPro" id="IPR042244">
    <property type="entry name" value="HypD_2_sf"/>
</dbReference>
<dbReference type="EMBL" id="QNRX01000015">
    <property type="protein sequence ID" value="RBP61015.1"/>
    <property type="molecule type" value="Genomic_DNA"/>
</dbReference>
<evidence type="ECO:0000256" key="2">
    <source>
        <dbReference type="ARBA" id="ARBA00022723"/>
    </source>
</evidence>
<dbReference type="NCBIfam" id="TIGR00075">
    <property type="entry name" value="hypD"/>
    <property type="match status" value="1"/>
</dbReference>
<dbReference type="AlphaFoldDB" id="A0A366I394"/>
<proteinExistence type="inferred from homology"/>
<protein>
    <submittedName>
        <fullName evidence="4">Hydrogenase maturation protein HypD</fullName>
    </submittedName>
</protein>
<dbReference type="Gene3D" id="6.10.20.100">
    <property type="match status" value="1"/>
</dbReference>
<dbReference type="Proteomes" id="UP000253490">
    <property type="component" value="Unassembled WGS sequence"/>
</dbReference>
<keyword evidence="3" id="KW-0408">Iron</keyword>
<name>A0A366I394_9FIRM</name>
<dbReference type="Gene3D" id="3.40.50.11750">
    <property type="entry name" value="HypD, alpha/beta domain 1"/>
    <property type="match status" value="2"/>
</dbReference>
<keyword evidence="2" id="KW-0479">Metal-binding</keyword>
<reference evidence="4 5" key="1">
    <citation type="submission" date="2018-06" db="EMBL/GenBank/DDBJ databases">
        <title>Genomic Encyclopedia of Type Strains, Phase IV (KMG-IV): sequencing the most valuable type-strain genomes for metagenomic binning, comparative biology and taxonomic classification.</title>
        <authorList>
            <person name="Goeker M."/>
        </authorList>
    </citation>
    <scope>NUCLEOTIDE SEQUENCE [LARGE SCALE GENOMIC DNA]</scope>
    <source>
        <strain evidence="4 5">DSM 22112</strain>
    </source>
</reference>
<dbReference type="GO" id="GO:0051539">
    <property type="term" value="F:4 iron, 4 sulfur cluster binding"/>
    <property type="evidence" value="ECO:0007669"/>
    <property type="project" value="TreeGrafter"/>
</dbReference>